<keyword evidence="4" id="KW-0378">Hydrolase</keyword>
<dbReference type="EMBL" id="CP024201">
    <property type="protein sequence ID" value="ATQ43883.1"/>
    <property type="molecule type" value="Genomic_DNA"/>
</dbReference>
<organism evidence="4 5">
    <name type="scientific">Caulobacter mirabilis</name>
    <dbReference type="NCBI Taxonomy" id="69666"/>
    <lineage>
        <taxon>Bacteria</taxon>
        <taxon>Pseudomonadati</taxon>
        <taxon>Pseudomonadota</taxon>
        <taxon>Alphaproteobacteria</taxon>
        <taxon>Caulobacterales</taxon>
        <taxon>Caulobacteraceae</taxon>
        <taxon>Caulobacter</taxon>
    </lineage>
</organism>
<dbReference type="InterPro" id="IPR023631">
    <property type="entry name" value="Amidase_dom"/>
</dbReference>
<dbReference type="KEGG" id="cmb:CSW64_16500"/>
<reference evidence="4 5" key="1">
    <citation type="submission" date="2017-10" db="EMBL/GenBank/DDBJ databases">
        <title>Genome sequence of Caulobacter mirabilis FWC38.</title>
        <authorList>
            <person name="Fiebig A."/>
            <person name="Crosson S."/>
        </authorList>
    </citation>
    <scope>NUCLEOTIDE SEQUENCE [LARGE SCALE GENOMIC DNA]</scope>
    <source>
        <strain evidence="4 5">FWC 38</strain>
    </source>
</reference>
<keyword evidence="5" id="KW-1185">Reference proteome</keyword>
<evidence type="ECO:0000256" key="1">
    <source>
        <dbReference type="ARBA" id="ARBA00009199"/>
    </source>
</evidence>
<evidence type="ECO:0000313" key="5">
    <source>
        <dbReference type="Proteomes" id="UP000228945"/>
    </source>
</evidence>
<evidence type="ECO:0000256" key="2">
    <source>
        <dbReference type="SAM" id="MobiDB-lite"/>
    </source>
</evidence>
<dbReference type="SUPFAM" id="SSF75304">
    <property type="entry name" value="Amidase signature (AS) enzymes"/>
    <property type="match status" value="1"/>
</dbReference>
<feature type="region of interest" description="Disordered" evidence="2">
    <location>
        <begin position="1"/>
        <end position="28"/>
    </location>
</feature>
<gene>
    <name evidence="4" type="ORF">CSW64_16500</name>
</gene>
<dbReference type="Gene3D" id="3.90.1300.10">
    <property type="entry name" value="Amidase signature (AS) domain"/>
    <property type="match status" value="1"/>
</dbReference>
<dbReference type="GO" id="GO:0016787">
    <property type="term" value="F:hydrolase activity"/>
    <property type="evidence" value="ECO:0007669"/>
    <property type="project" value="UniProtKB-KW"/>
</dbReference>
<feature type="domain" description="Amidase" evidence="3">
    <location>
        <begin position="92"/>
        <end position="512"/>
    </location>
</feature>
<dbReference type="PROSITE" id="PS00571">
    <property type="entry name" value="AMIDASES"/>
    <property type="match status" value="1"/>
</dbReference>
<dbReference type="PROSITE" id="PS51318">
    <property type="entry name" value="TAT"/>
    <property type="match status" value="1"/>
</dbReference>
<dbReference type="PANTHER" id="PTHR11895">
    <property type="entry name" value="TRANSAMIDASE"/>
    <property type="match status" value="1"/>
</dbReference>
<dbReference type="PANTHER" id="PTHR11895:SF7">
    <property type="entry name" value="GLUTAMYL-TRNA(GLN) AMIDOTRANSFERASE SUBUNIT A, MITOCHONDRIAL"/>
    <property type="match status" value="1"/>
</dbReference>
<evidence type="ECO:0000259" key="3">
    <source>
        <dbReference type="Pfam" id="PF01425"/>
    </source>
</evidence>
<dbReference type="Pfam" id="PF01425">
    <property type="entry name" value="Amidase"/>
    <property type="match status" value="1"/>
</dbReference>
<dbReference type="InterPro" id="IPR036928">
    <property type="entry name" value="AS_sf"/>
</dbReference>
<dbReference type="InterPro" id="IPR020556">
    <property type="entry name" value="Amidase_CS"/>
</dbReference>
<sequence length="534" mass="56659">MGLRRYDQGPQRADPPQPQHDGRSWSSSFHLGELTMPTYQDPSRRSVLKVGSALAVGGVLTPLQARAADDWADLDATGMAEQVRAGAVSPLELLDAAIARAEAVNGRLNLFSEKLYDQARARAAGMETRGAFAGVPYLLKDETELAGSRLHLGSKIDAVMPLSTRTDPTIARMEAAGFNVFGRTTMSEFGALPTTETAAYGVTRNPWSLDHTPGGSSGGAAAAVAAGIVPMADAWDGAGSIRIPASNCGLVGLKPTRGRTTGSDKWFPELSLASHFCVSRSVRDSANLLALVESEMEGLPAVGRVQGPSRRRLRIGVTSSSLSGRSPSPDVAAAMAGAVRLLEGLGHQVREAVWPLDTRAFQADFTQIYLAYGDRMADRLAAHVNMSRKVMIADVEPASRTVATMGRMISEAALRKVLSRVSTHASAYYSQFAGLDVVMSPVLLTPPVGIGVINGSVPLGDLAQRLTGYADYTMLQNAVGGPAISLPLHQSSTGLPIGLQFAADRGGERTLLELAFELEQARPWAKRRPPVWPA</sequence>
<protein>
    <submittedName>
        <fullName evidence="4">6-aminohexanoate hydrolase</fullName>
    </submittedName>
</protein>
<dbReference type="AlphaFoldDB" id="A0A2D2B0U9"/>
<proteinExistence type="inferred from homology"/>
<dbReference type="Proteomes" id="UP000228945">
    <property type="component" value="Chromosome"/>
</dbReference>
<dbReference type="InterPro" id="IPR006311">
    <property type="entry name" value="TAT_signal"/>
</dbReference>
<accession>A0A2D2B0U9</accession>
<dbReference type="InterPro" id="IPR000120">
    <property type="entry name" value="Amidase"/>
</dbReference>
<dbReference type="OrthoDB" id="9777859at2"/>
<evidence type="ECO:0000313" key="4">
    <source>
        <dbReference type="EMBL" id="ATQ43883.1"/>
    </source>
</evidence>
<comment type="similarity">
    <text evidence="1">Belongs to the amidase family.</text>
</comment>
<name>A0A2D2B0U9_9CAUL</name>